<protein>
    <submittedName>
        <fullName evidence="2">Uncharacterized protein</fullName>
    </submittedName>
</protein>
<feature type="region of interest" description="Disordered" evidence="1">
    <location>
        <begin position="1"/>
        <end position="54"/>
    </location>
</feature>
<reference evidence="2" key="2">
    <citation type="submission" date="2023-06" db="EMBL/GenBank/DDBJ databases">
        <authorList>
            <consortium name="Lawrence Berkeley National Laboratory"/>
            <person name="Haridas S."/>
            <person name="Hensen N."/>
            <person name="Bonometti L."/>
            <person name="Westerberg I."/>
            <person name="Brannstrom I.O."/>
            <person name="Guillou S."/>
            <person name="Cros-Aarteil S."/>
            <person name="Calhoun S."/>
            <person name="Kuo A."/>
            <person name="Mondo S."/>
            <person name="Pangilinan J."/>
            <person name="Riley R."/>
            <person name="Labutti K."/>
            <person name="Andreopoulos B."/>
            <person name="Lipzen A."/>
            <person name="Chen C."/>
            <person name="Yanf M."/>
            <person name="Daum C."/>
            <person name="Ng V."/>
            <person name="Clum A."/>
            <person name="Steindorff A."/>
            <person name="Ohm R."/>
            <person name="Martin F."/>
            <person name="Silar P."/>
            <person name="Natvig D."/>
            <person name="Lalanne C."/>
            <person name="Gautier V."/>
            <person name="Ament-Velasquez S.L."/>
            <person name="Kruys A."/>
            <person name="Hutchinson M.I."/>
            <person name="Powell A.J."/>
            <person name="Barry K."/>
            <person name="Miller A.N."/>
            <person name="Grigoriev I.V."/>
            <person name="Debuchy R."/>
            <person name="Gladieux P."/>
            <person name="Thoren M.H."/>
            <person name="Johannesson H."/>
        </authorList>
    </citation>
    <scope>NUCLEOTIDE SEQUENCE</scope>
    <source>
        <strain evidence="2">CBS 955.72</strain>
    </source>
</reference>
<reference evidence="2" key="1">
    <citation type="journal article" date="2023" name="Mol. Phylogenet. Evol.">
        <title>Genome-scale phylogeny and comparative genomics of the fungal order Sordariales.</title>
        <authorList>
            <person name="Hensen N."/>
            <person name="Bonometti L."/>
            <person name="Westerberg I."/>
            <person name="Brannstrom I.O."/>
            <person name="Guillou S."/>
            <person name="Cros-Aarteil S."/>
            <person name="Calhoun S."/>
            <person name="Haridas S."/>
            <person name="Kuo A."/>
            <person name="Mondo S."/>
            <person name="Pangilinan J."/>
            <person name="Riley R."/>
            <person name="LaButti K."/>
            <person name="Andreopoulos B."/>
            <person name="Lipzen A."/>
            <person name="Chen C."/>
            <person name="Yan M."/>
            <person name="Daum C."/>
            <person name="Ng V."/>
            <person name="Clum A."/>
            <person name="Steindorff A."/>
            <person name="Ohm R.A."/>
            <person name="Martin F."/>
            <person name="Silar P."/>
            <person name="Natvig D.O."/>
            <person name="Lalanne C."/>
            <person name="Gautier V."/>
            <person name="Ament-Velasquez S.L."/>
            <person name="Kruys A."/>
            <person name="Hutchinson M.I."/>
            <person name="Powell A.J."/>
            <person name="Barry K."/>
            <person name="Miller A.N."/>
            <person name="Grigoriev I.V."/>
            <person name="Debuchy R."/>
            <person name="Gladieux P."/>
            <person name="Hiltunen Thoren M."/>
            <person name="Johannesson H."/>
        </authorList>
    </citation>
    <scope>NUCLEOTIDE SEQUENCE</scope>
    <source>
        <strain evidence="2">CBS 955.72</strain>
    </source>
</reference>
<evidence type="ECO:0000313" key="3">
    <source>
        <dbReference type="Proteomes" id="UP001275084"/>
    </source>
</evidence>
<sequence length="301" mass="33626">MSDEKAGWLLEDKDTYDACPPPPYVSNSGSDDDTRRQHDGATAQRQGDCMSKKGSSSTWWRRALRRVLVPSHKASQRQARGSDIEPAAAPIPPKRDRNVIADDPELPRWYKHNGMTCGHGATSTKLPLPVAPPLVAARWQQAWLSLSSDHLPELLRGPPIPWRANIDDCCHANEVRFVIYPYPIPFFTGQPESGTAILKACYHNNTASMPCGISTSVGGHTYERSIKLCLLRDRPDSDSIKNSVMFYTKALWRPWVEATDLEPHGHGKPWYAPSPLGVAHDEEVRQLVDDIFEKLIRGGDE</sequence>
<dbReference type="AlphaFoldDB" id="A0AAJ0MIM1"/>
<feature type="region of interest" description="Disordered" evidence="1">
    <location>
        <begin position="70"/>
        <end position="100"/>
    </location>
</feature>
<name>A0AAJ0MIM1_9PEZI</name>
<feature type="compositionally biased region" description="Basic and acidic residues" evidence="1">
    <location>
        <begin position="1"/>
        <end position="16"/>
    </location>
</feature>
<comment type="caution">
    <text evidence="2">The sequence shown here is derived from an EMBL/GenBank/DDBJ whole genome shotgun (WGS) entry which is preliminary data.</text>
</comment>
<evidence type="ECO:0000256" key="1">
    <source>
        <dbReference type="SAM" id="MobiDB-lite"/>
    </source>
</evidence>
<gene>
    <name evidence="2" type="ORF">B0T25DRAFT_535405</name>
</gene>
<dbReference type="EMBL" id="JAUIQD010000002">
    <property type="protein sequence ID" value="KAK3360336.1"/>
    <property type="molecule type" value="Genomic_DNA"/>
</dbReference>
<evidence type="ECO:0000313" key="2">
    <source>
        <dbReference type="EMBL" id="KAK3360336.1"/>
    </source>
</evidence>
<keyword evidence="3" id="KW-1185">Reference proteome</keyword>
<accession>A0AAJ0MIM1</accession>
<proteinExistence type="predicted"/>
<organism evidence="2 3">
    <name type="scientific">Lasiosphaeria hispida</name>
    <dbReference type="NCBI Taxonomy" id="260671"/>
    <lineage>
        <taxon>Eukaryota</taxon>
        <taxon>Fungi</taxon>
        <taxon>Dikarya</taxon>
        <taxon>Ascomycota</taxon>
        <taxon>Pezizomycotina</taxon>
        <taxon>Sordariomycetes</taxon>
        <taxon>Sordariomycetidae</taxon>
        <taxon>Sordariales</taxon>
        <taxon>Lasiosphaeriaceae</taxon>
        <taxon>Lasiosphaeria</taxon>
    </lineage>
</organism>
<dbReference type="Proteomes" id="UP001275084">
    <property type="component" value="Unassembled WGS sequence"/>
</dbReference>